<reference evidence="1 2" key="1">
    <citation type="submission" date="2023-03" db="EMBL/GenBank/DDBJ databases">
        <title>Host association and intracellularity evolved multiple times independently in the Rickettsiales.</title>
        <authorList>
            <person name="Castelli M."/>
            <person name="Nardi T."/>
            <person name="Gammuto L."/>
            <person name="Bellinzona G."/>
            <person name="Sabaneyeva E."/>
            <person name="Potekhin A."/>
            <person name="Serra V."/>
            <person name="Petroni G."/>
            <person name="Sassera D."/>
        </authorList>
    </citation>
    <scope>NUCLEOTIDE SEQUENCE [LARGE SCALE GENOMIC DNA]</scope>
    <source>
        <strain evidence="1 2">Sr 2-6</strain>
    </source>
</reference>
<dbReference type="Proteomes" id="UP001291687">
    <property type="component" value="Unassembled WGS sequence"/>
</dbReference>
<sequence>MSGTTEEIRDTLTFILNKLQTIDSKLDRQEEDIKAYIECGLVNLDSNELLIAGLKSTRTSFELLRDEIDELHQLTVALFKGEQE</sequence>
<organism evidence="1 2">
    <name type="scientific">Candidatus Megaera venefica</name>
    <dbReference type="NCBI Taxonomy" id="2055910"/>
    <lineage>
        <taxon>Bacteria</taxon>
        <taxon>Pseudomonadati</taxon>
        <taxon>Pseudomonadota</taxon>
        <taxon>Alphaproteobacteria</taxon>
        <taxon>Rickettsiales</taxon>
        <taxon>Rickettsiaceae</taxon>
        <taxon>Candidatus Megaera</taxon>
    </lineage>
</organism>
<gene>
    <name evidence="1" type="ORF">Megvenef_00670</name>
</gene>
<dbReference type="RefSeq" id="WP_322776603.1">
    <property type="nucleotide sequence ID" value="NZ_JARJFB010000037.1"/>
</dbReference>
<comment type="caution">
    <text evidence="1">The sequence shown here is derived from an EMBL/GenBank/DDBJ whole genome shotgun (WGS) entry which is preliminary data.</text>
</comment>
<accession>A0ABU5NC36</accession>
<keyword evidence="2" id="KW-1185">Reference proteome</keyword>
<protein>
    <submittedName>
        <fullName evidence="1">Uncharacterized protein</fullName>
    </submittedName>
</protein>
<evidence type="ECO:0000313" key="2">
    <source>
        <dbReference type="Proteomes" id="UP001291687"/>
    </source>
</evidence>
<proteinExistence type="predicted"/>
<dbReference type="EMBL" id="JARJFB010000037">
    <property type="protein sequence ID" value="MEA0970702.1"/>
    <property type="molecule type" value="Genomic_DNA"/>
</dbReference>
<name>A0ABU5NC36_9RICK</name>
<evidence type="ECO:0000313" key="1">
    <source>
        <dbReference type="EMBL" id="MEA0970702.1"/>
    </source>
</evidence>